<evidence type="ECO:0000313" key="4">
    <source>
        <dbReference type="EMBL" id="KAF5381846.1"/>
    </source>
</evidence>
<reference evidence="4 5" key="1">
    <citation type="journal article" date="2020" name="ISME J.">
        <title>Uncovering the hidden diversity of litter-decomposition mechanisms in mushroom-forming fungi.</title>
        <authorList>
            <person name="Floudas D."/>
            <person name="Bentzer J."/>
            <person name="Ahren D."/>
            <person name="Johansson T."/>
            <person name="Persson P."/>
            <person name="Tunlid A."/>
        </authorList>
    </citation>
    <scope>NUCLEOTIDE SEQUENCE [LARGE SCALE GENOMIC DNA]</scope>
    <source>
        <strain evidence="4 5">CBS 406.79</strain>
    </source>
</reference>
<sequence>MISNIDHDHPVVGSSESQQTSPTENAPNSLGTVGKLLRSLSGRKGRPQDSVAEKGKFSVAILRYTINHRYHPSSPQVRTTSKTIAETPSILLKLLSAVVDATPWTPLKPIVTGMEILFAQYEKRGENDEQLERLRESLFRLSLKLEELKTMPKSVTYLLEILTPTLNVIQQKIGNFPKDSLLSSSFHANQNAKAIADISRMISDIVDDILVGVMLRRDAHYDRLRLSIQMHLSIVTFKHTNDLFNIVTASLQTEIKGTNDATELRGCGRKPCYPGTRLPILKEIITDWIPSSTSERVFCLSGPSGSGKTTLALTIFNQVKEEGRLPCATFFCSSLSKDASNSHNIFPTLAAQLALLEDIYPIALAELDRGLLDMYKTSNMRHQELLVKLLEEIGKGRNTLLVIDGLDECKHKDEAVRVVKTLLKIIADIPSVKLLISCSTNSDVHLRLSAEVLVHEPSLEDIPSSDKSHDMRILLTVELGTFIAQENMVRLFEDVEQANCSFLVALMACKAVVLEQSFEMQRAAFKGSLNAQEQFIYHGFIERAYPEGADDDARQRFTAALVIVAFGRNSLNVTTFVGIFR</sequence>
<dbReference type="SUPFAM" id="SSF52540">
    <property type="entry name" value="P-loop containing nucleoside triphosphate hydrolases"/>
    <property type="match status" value="1"/>
</dbReference>
<comment type="caution">
    <text evidence="4">The sequence shown here is derived from an EMBL/GenBank/DDBJ whole genome shotgun (WGS) entry which is preliminary data.</text>
</comment>
<dbReference type="InterPro" id="IPR007111">
    <property type="entry name" value="NACHT_NTPase"/>
</dbReference>
<dbReference type="InterPro" id="IPR027417">
    <property type="entry name" value="P-loop_NTPase"/>
</dbReference>
<accession>A0A8H5M5W2</accession>
<dbReference type="Proteomes" id="UP000518752">
    <property type="component" value="Unassembled WGS sequence"/>
</dbReference>
<feature type="domain" description="NACHT" evidence="3">
    <location>
        <begin position="296"/>
        <end position="451"/>
    </location>
</feature>
<dbReference type="InterPro" id="IPR003593">
    <property type="entry name" value="AAA+_ATPase"/>
</dbReference>
<dbReference type="EMBL" id="JAACJN010000056">
    <property type="protein sequence ID" value="KAF5381846.1"/>
    <property type="molecule type" value="Genomic_DNA"/>
</dbReference>
<name>A0A8H5M5W2_9AGAR</name>
<protein>
    <recommendedName>
        <fullName evidence="3">NACHT domain-containing protein</fullName>
    </recommendedName>
</protein>
<keyword evidence="1" id="KW-0677">Repeat</keyword>
<dbReference type="OrthoDB" id="3047770at2759"/>
<proteinExistence type="predicted"/>
<dbReference type="Gene3D" id="3.40.50.300">
    <property type="entry name" value="P-loop containing nucleotide triphosphate hydrolases"/>
    <property type="match status" value="1"/>
</dbReference>
<dbReference type="SMART" id="SM00382">
    <property type="entry name" value="AAA"/>
    <property type="match status" value="1"/>
</dbReference>
<dbReference type="Pfam" id="PF24883">
    <property type="entry name" value="NPHP3_N"/>
    <property type="match status" value="1"/>
</dbReference>
<evidence type="ECO:0000259" key="3">
    <source>
        <dbReference type="PROSITE" id="PS50837"/>
    </source>
</evidence>
<organism evidence="4 5">
    <name type="scientific">Collybiopsis confluens</name>
    <dbReference type="NCBI Taxonomy" id="2823264"/>
    <lineage>
        <taxon>Eukaryota</taxon>
        <taxon>Fungi</taxon>
        <taxon>Dikarya</taxon>
        <taxon>Basidiomycota</taxon>
        <taxon>Agaricomycotina</taxon>
        <taxon>Agaricomycetes</taxon>
        <taxon>Agaricomycetidae</taxon>
        <taxon>Agaricales</taxon>
        <taxon>Marasmiineae</taxon>
        <taxon>Omphalotaceae</taxon>
        <taxon>Collybiopsis</taxon>
    </lineage>
</organism>
<keyword evidence="5" id="KW-1185">Reference proteome</keyword>
<feature type="compositionally biased region" description="Polar residues" evidence="2">
    <location>
        <begin position="14"/>
        <end position="31"/>
    </location>
</feature>
<feature type="region of interest" description="Disordered" evidence="2">
    <location>
        <begin position="1"/>
        <end position="32"/>
    </location>
</feature>
<dbReference type="InterPro" id="IPR056884">
    <property type="entry name" value="NPHP3-like_N"/>
</dbReference>
<gene>
    <name evidence="4" type="ORF">D9757_008319</name>
</gene>
<feature type="compositionally biased region" description="Basic and acidic residues" evidence="2">
    <location>
        <begin position="1"/>
        <end position="10"/>
    </location>
</feature>
<dbReference type="PROSITE" id="PS50837">
    <property type="entry name" value="NACHT"/>
    <property type="match status" value="1"/>
</dbReference>
<dbReference type="PANTHER" id="PTHR10039">
    <property type="entry name" value="AMELOGENIN"/>
    <property type="match status" value="1"/>
</dbReference>
<evidence type="ECO:0000313" key="5">
    <source>
        <dbReference type="Proteomes" id="UP000518752"/>
    </source>
</evidence>
<dbReference type="AlphaFoldDB" id="A0A8H5M5W2"/>
<evidence type="ECO:0000256" key="1">
    <source>
        <dbReference type="ARBA" id="ARBA00022737"/>
    </source>
</evidence>
<evidence type="ECO:0000256" key="2">
    <source>
        <dbReference type="SAM" id="MobiDB-lite"/>
    </source>
</evidence>
<dbReference type="PANTHER" id="PTHR10039:SF14">
    <property type="entry name" value="NACHT DOMAIN-CONTAINING PROTEIN"/>
    <property type="match status" value="1"/>
</dbReference>